<dbReference type="GO" id="GO:0004672">
    <property type="term" value="F:protein kinase activity"/>
    <property type="evidence" value="ECO:0007669"/>
    <property type="project" value="InterPro"/>
</dbReference>
<sequence>MPTEILKGHLRHSNLSYPPDIIERFDQERWAFFPAKLEDIYLHTKYFDGGRWIMPFCRKERAGTGGAAVVDVVLVQKDMVPDILKAKLKGSELSDKEFGSALRAYLEWYNTLVLIHWSRLDEDGAAQLTHNILLEYGDYDLDEFLAVRNPPVLNREIIDFWGEILALATTLEKIHDFQYKGIDGHARRFNGWHGDIKPGNILYIQGKFKLADLDLPSAPECDPGRLKNKTKTEHVQKFDTWSFGCVLSSIATWVVLGSSAYYQYDRVRKLAIDDLIESRKFDKTFRAPRAEDAFHDGRDVLGAVKSWHKYLLNAMRRSDTITGAVLGLAESKMLVSEPRERLPSAELVVELQRIMDSARNKYADNRGKALGESPDIPSETLKALLELDRMAPSDF</sequence>
<accession>A0AAN7AJC1</accession>
<dbReference type="InterPro" id="IPR011009">
    <property type="entry name" value="Kinase-like_dom_sf"/>
</dbReference>
<dbReference type="SUPFAM" id="SSF56112">
    <property type="entry name" value="Protein kinase-like (PK-like)"/>
    <property type="match status" value="1"/>
</dbReference>
<dbReference type="Gene3D" id="1.10.510.10">
    <property type="entry name" value="Transferase(Phosphotransferase) domain 1"/>
    <property type="match status" value="1"/>
</dbReference>
<dbReference type="Proteomes" id="UP001302126">
    <property type="component" value="Unassembled WGS sequence"/>
</dbReference>
<proteinExistence type="predicted"/>
<protein>
    <recommendedName>
        <fullName evidence="1">Protein kinase domain-containing protein</fullName>
    </recommendedName>
</protein>
<comment type="caution">
    <text evidence="2">The sequence shown here is derived from an EMBL/GenBank/DDBJ whole genome shotgun (WGS) entry which is preliminary data.</text>
</comment>
<name>A0AAN7AJC1_9PEZI</name>
<reference evidence="2" key="1">
    <citation type="journal article" date="2023" name="Mol. Phylogenet. Evol.">
        <title>Genome-scale phylogeny and comparative genomics of the fungal order Sordariales.</title>
        <authorList>
            <person name="Hensen N."/>
            <person name="Bonometti L."/>
            <person name="Westerberg I."/>
            <person name="Brannstrom I.O."/>
            <person name="Guillou S."/>
            <person name="Cros-Aarteil S."/>
            <person name="Calhoun S."/>
            <person name="Haridas S."/>
            <person name="Kuo A."/>
            <person name="Mondo S."/>
            <person name="Pangilinan J."/>
            <person name="Riley R."/>
            <person name="LaButti K."/>
            <person name="Andreopoulos B."/>
            <person name="Lipzen A."/>
            <person name="Chen C."/>
            <person name="Yan M."/>
            <person name="Daum C."/>
            <person name="Ng V."/>
            <person name="Clum A."/>
            <person name="Steindorff A."/>
            <person name="Ohm R.A."/>
            <person name="Martin F."/>
            <person name="Silar P."/>
            <person name="Natvig D.O."/>
            <person name="Lalanne C."/>
            <person name="Gautier V."/>
            <person name="Ament-Velasquez S.L."/>
            <person name="Kruys A."/>
            <person name="Hutchinson M.I."/>
            <person name="Powell A.J."/>
            <person name="Barry K."/>
            <person name="Miller A.N."/>
            <person name="Grigoriev I.V."/>
            <person name="Debuchy R."/>
            <person name="Gladieux P."/>
            <person name="Hiltunen Thoren M."/>
            <person name="Johannesson H."/>
        </authorList>
    </citation>
    <scope>NUCLEOTIDE SEQUENCE</scope>
    <source>
        <strain evidence="2">PSN309</strain>
    </source>
</reference>
<dbReference type="EMBL" id="MU864392">
    <property type="protein sequence ID" value="KAK4188137.1"/>
    <property type="molecule type" value="Genomic_DNA"/>
</dbReference>
<dbReference type="PROSITE" id="PS50011">
    <property type="entry name" value="PROTEIN_KINASE_DOM"/>
    <property type="match status" value="1"/>
</dbReference>
<evidence type="ECO:0000313" key="2">
    <source>
        <dbReference type="EMBL" id="KAK4188137.1"/>
    </source>
</evidence>
<keyword evidence="3" id="KW-1185">Reference proteome</keyword>
<evidence type="ECO:0000313" key="3">
    <source>
        <dbReference type="Proteomes" id="UP001302126"/>
    </source>
</evidence>
<reference evidence="2" key="2">
    <citation type="submission" date="2023-05" db="EMBL/GenBank/DDBJ databases">
        <authorList>
            <consortium name="Lawrence Berkeley National Laboratory"/>
            <person name="Steindorff A."/>
            <person name="Hensen N."/>
            <person name="Bonometti L."/>
            <person name="Westerberg I."/>
            <person name="Brannstrom I.O."/>
            <person name="Guillou S."/>
            <person name="Cros-Aarteil S."/>
            <person name="Calhoun S."/>
            <person name="Haridas S."/>
            <person name="Kuo A."/>
            <person name="Mondo S."/>
            <person name="Pangilinan J."/>
            <person name="Riley R."/>
            <person name="Labutti K."/>
            <person name="Andreopoulos B."/>
            <person name="Lipzen A."/>
            <person name="Chen C."/>
            <person name="Yanf M."/>
            <person name="Daum C."/>
            <person name="Ng V."/>
            <person name="Clum A."/>
            <person name="Ohm R."/>
            <person name="Martin F."/>
            <person name="Silar P."/>
            <person name="Natvig D."/>
            <person name="Lalanne C."/>
            <person name="Gautier V."/>
            <person name="Ament-Velasquez S.L."/>
            <person name="Kruys A."/>
            <person name="Hutchinson M.I."/>
            <person name="Powell A.J."/>
            <person name="Barry K."/>
            <person name="Miller A.N."/>
            <person name="Grigoriev I.V."/>
            <person name="Debuchy R."/>
            <person name="Gladieux P."/>
            <person name="Thoren M.H."/>
            <person name="Johannesson H."/>
        </authorList>
    </citation>
    <scope>NUCLEOTIDE SEQUENCE</scope>
    <source>
        <strain evidence="2">PSN309</strain>
    </source>
</reference>
<dbReference type="InterPro" id="IPR000719">
    <property type="entry name" value="Prot_kinase_dom"/>
</dbReference>
<dbReference type="AlphaFoldDB" id="A0AAN7AJC1"/>
<organism evidence="2 3">
    <name type="scientific">Podospora australis</name>
    <dbReference type="NCBI Taxonomy" id="1536484"/>
    <lineage>
        <taxon>Eukaryota</taxon>
        <taxon>Fungi</taxon>
        <taxon>Dikarya</taxon>
        <taxon>Ascomycota</taxon>
        <taxon>Pezizomycotina</taxon>
        <taxon>Sordariomycetes</taxon>
        <taxon>Sordariomycetidae</taxon>
        <taxon>Sordariales</taxon>
        <taxon>Podosporaceae</taxon>
        <taxon>Podospora</taxon>
    </lineage>
</organism>
<gene>
    <name evidence="2" type="ORF">QBC35DRAFT_550433</name>
</gene>
<dbReference type="GO" id="GO:0005524">
    <property type="term" value="F:ATP binding"/>
    <property type="evidence" value="ECO:0007669"/>
    <property type="project" value="InterPro"/>
</dbReference>
<evidence type="ECO:0000259" key="1">
    <source>
        <dbReference type="PROSITE" id="PS50011"/>
    </source>
</evidence>
<feature type="domain" description="Protein kinase" evidence="1">
    <location>
        <begin position="56"/>
        <end position="355"/>
    </location>
</feature>